<feature type="compositionally biased region" description="Polar residues" evidence="1">
    <location>
        <begin position="861"/>
        <end position="906"/>
    </location>
</feature>
<feature type="compositionally biased region" description="Polar residues" evidence="1">
    <location>
        <begin position="1087"/>
        <end position="1103"/>
    </location>
</feature>
<sequence length="1256" mass="135460">MDAPAPQPWGLGLRTRMKAPPASFIIFFPARDHPAFPVANGTAAQLPAGEAQPNVSWIDHIAAPRPICRLPAWHRVPVEAFPGKNGADSTRIIMKRVFQPDHRLAKKSTLQAACQQVSAAKQAAKDAAQWTMLDRLELPDAKSRKLNSFAAPDALHTLCGAPLSAAEMAQIYLTAKVDIVNGLLKIPRPVLRKEVYALRSLKRTRGVAPMKRSIDQHNCIEKDGLYGGYRIETYDLLFPIIMKAAEFDGVAMDVVTASFAEISHSFAKTGRRNPRCRISLQGTPLLPDIIDRPEVKDEVSLVLPSGDSAMDSKSPVKRSSQPVQPLKETPRRLSDTVVKLVPAISPSIEPSPVKSPATPSAPGGGLPNPLKSPSKASPSVTPGPTLTFQPPSYDDCSSTELYQSSCKTPQPDSPTKFPNPPNTSSPSQMTPEVAAGPTLTFQPPSYDDGSTELSQSMADLSACKTVQTESLTNSYSPPTTPSAVKRHFSPNVSDKASDDVPDETADNASATTSALGLVASIPADATPKQQLPSFRPEWPSAASRIDFGPVTSSFDSPNWLSSDITPRRKRATKKSSRRISEPLIRNCFKDRAARRQTMSPTRIVFQGDVIFDSPKTSAPTQTAEVEHTPCQNDEDTKSENASLVRTPEQTASPEPNLCFATPAISWGRMTGRVSDDAVTPPRKWTTPLKGVHNVDMRQHQDIFGAPAISPAPARSSSAVNILAGIAHGHCDGQANVTVTEENGRLIVRFKLPTEFAHLFPNNQGEDESHFTITPSAISSSPRINFSGHELNGAAFQEPTDDEAADEEEQLSAIAALQEEEDHTLVVSDFSSSPVALDSESTPSSLSLSQLLQTPPISHYSIATPSFQSTPAGSATAPKNTGAEVSSGTPRPTVSSLVYQSTSSRYPSPNMPACHEASTITMGQGQPRQEHIAPEPKLFDDSPGRDYMRDFIKRTSRRRLSTTDTGSPIAPPLKRTPLGTKSSNTPSPRKIKRKSDSDIQNTEPDNNNNNNNAEPEPVLKRARRSVQFGAHKSSASNETKEQPNRSQTSRVSLNPKAAEDAASAVDDQEDDAEMTTGNGTGTRRSTRIRSQQPIPTPASKSSIPTAIRLGSRPGTSRVGLNSTTRTEQQDLSHQTRLNTRKNRGNAEPPSQVLARCQDGKVREESPESVPTDKPSTGGKNVGWKTPLEAHPEEKPKKARTTSTYKVRTSGIAKPAKPATTAQKQQRTAKVAATLGMSQNGTPAKPTRITRSSARVRA</sequence>
<dbReference type="OrthoDB" id="4207369at2759"/>
<comment type="caution">
    <text evidence="2">The sequence shown here is derived from an EMBL/GenBank/DDBJ whole genome shotgun (WGS) entry which is preliminary data.</text>
</comment>
<feature type="region of interest" description="Disordered" evidence="1">
    <location>
        <begin position="346"/>
        <end position="507"/>
    </location>
</feature>
<dbReference type="AlphaFoldDB" id="A0A8K0NHC8"/>
<feature type="region of interest" description="Disordered" evidence="1">
    <location>
        <begin position="861"/>
        <end position="1256"/>
    </location>
</feature>
<feature type="compositionally biased region" description="Polar residues" evidence="1">
    <location>
        <begin position="451"/>
        <end position="477"/>
    </location>
</feature>
<organism evidence="2 3">
    <name type="scientific">Claviceps africana</name>
    <dbReference type="NCBI Taxonomy" id="83212"/>
    <lineage>
        <taxon>Eukaryota</taxon>
        <taxon>Fungi</taxon>
        <taxon>Dikarya</taxon>
        <taxon>Ascomycota</taxon>
        <taxon>Pezizomycotina</taxon>
        <taxon>Sordariomycetes</taxon>
        <taxon>Hypocreomycetidae</taxon>
        <taxon>Hypocreales</taxon>
        <taxon>Clavicipitaceae</taxon>
        <taxon>Claviceps</taxon>
    </lineage>
</organism>
<proteinExistence type="predicted"/>
<feature type="compositionally biased region" description="Polar residues" evidence="1">
    <location>
        <begin position="1247"/>
        <end position="1256"/>
    </location>
</feature>
<feature type="region of interest" description="Disordered" evidence="1">
    <location>
        <begin position="304"/>
        <end position="334"/>
    </location>
</feature>
<feature type="compositionally biased region" description="Polar residues" evidence="1">
    <location>
        <begin position="614"/>
        <end position="623"/>
    </location>
</feature>
<feature type="compositionally biased region" description="Low complexity" evidence="1">
    <location>
        <begin position="1211"/>
        <end position="1232"/>
    </location>
</feature>
<evidence type="ECO:0000313" key="3">
    <source>
        <dbReference type="Proteomes" id="UP000811619"/>
    </source>
</evidence>
<feature type="compositionally biased region" description="Polar residues" evidence="1">
    <location>
        <begin position="1117"/>
        <end position="1136"/>
    </location>
</feature>
<name>A0A8K0NHC8_9HYPO</name>
<evidence type="ECO:0000313" key="2">
    <source>
        <dbReference type="EMBL" id="KAG5927069.1"/>
    </source>
</evidence>
<gene>
    <name evidence="2" type="ORF">E4U42_002656</name>
</gene>
<dbReference type="Proteomes" id="UP000811619">
    <property type="component" value="Unassembled WGS sequence"/>
</dbReference>
<feature type="region of interest" description="Disordered" evidence="1">
    <location>
        <begin position="614"/>
        <end position="641"/>
    </location>
</feature>
<feature type="compositionally biased region" description="Polar residues" evidence="1">
    <location>
        <begin position="917"/>
        <end position="926"/>
    </location>
</feature>
<protein>
    <submittedName>
        <fullName evidence="2">Uncharacterized protein</fullName>
    </submittedName>
</protein>
<reference evidence="2" key="1">
    <citation type="journal article" date="2020" name="bioRxiv">
        <title>Whole genome comparisons of ergot fungi reveals the divergence and evolution of species within the genus Claviceps are the result of varying mechanisms driving genome evolution and host range expansion.</title>
        <authorList>
            <person name="Wyka S.A."/>
            <person name="Mondo S.J."/>
            <person name="Liu M."/>
            <person name="Dettman J."/>
            <person name="Nalam V."/>
            <person name="Broders K.D."/>
        </authorList>
    </citation>
    <scope>NUCLEOTIDE SEQUENCE</scope>
    <source>
        <strain evidence="2">CCC 489</strain>
    </source>
</reference>
<keyword evidence="3" id="KW-1185">Reference proteome</keyword>
<feature type="compositionally biased region" description="Polar residues" evidence="1">
    <location>
        <begin position="374"/>
        <end position="410"/>
    </location>
</feature>
<dbReference type="EMBL" id="SRPY01000212">
    <property type="protein sequence ID" value="KAG5927069.1"/>
    <property type="molecule type" value="Genomic_DNA"/>
</dbReference>
<accession>A0A8K0NHC8</accession>
<feature type="compositionally biased region" description="Basic and acidic residues" evidence="1">
    <location>
        <begin position="927"/>
        <end position="952"/>
    </location>
</feature>
<evidence type="ECO:0000256" key="1">
    <source>
        <dbReference type="SAM" id="MobiDB-lite"/>
    </source>
</evidence>